<dbReference type="GO" id="GO:0007052">
    <property type="term" value="P:mitotic spindle organization"/>
    <property type="evidence" value="ECO:0007669"/>
    <property type="project" value="TreeGrafter"/>
</dbReference>
<gene>
    <name evidence="15" type="primary">NUF2</name>
    <name evidence="15" type="ORF">HDU87_004168</name>
</gene>
<evidence type="ECO:0000256" key="10">
    <source>
        <dbReference type="ARBA" id="ARBA00023306"/>
    </source>
</evidence>
<comment type="caution">
    <text evidence="15">The sequence shown here is derived from an EMBL/GenBank/DDBJ whole genome shotgun (WGS) entry which is preliminary data.</text>
</comment>
<keyword evidence="5" id="KW-0132">Cell division</keyword>
<dbReference type="GO" id="GO:0005634">
    <property type="term" value="C:nucleus"/>
    <property type="evidence" value="ECO:0007669"/>
    <property type="project" value="UniProtKB-SubCell"/>
</dbReference>
<keyword evidence="6" id="KW-0498">Mitosis</keyword>
<keyword evidence="7" id="KW-0995">Kinetochore</keyword>
<evidence type="ECO:0000256" key="2">
    <source>
        <dbReference type="ARBA" id="ARBA00004629"/>
    </source>
</evidence>
<dbReference type="Pfam" id="PF18595">
    <property type="entry name" value="Nuf2_DHR10-like"/>
    <property type="match status" value="1"/>
</dbReference>
<evidence type="ECO:0000259" key="14">
    <source>
        <dbReference type="Pfam" id="PF18595"/>
    </source>
</evidence>
<dbReference type="GO" id="GO:0051315">
    <property type="term" value="P:attachment of mitotic spindle microtubules to kinetochore"/>
    <property type="evidence" value="ECO:0007669"/>
    <property type="project" value="TreeGrafter"/>
</dbReference>
<dbReference type="AlphaFoldDB" id="A0AAD5XQ52"/>
<dbReference type="InterPro" id="IPR038275">
    <property type="entry name" value="Nuf2_N_sf"/>
</dbReference>
<keyword evidence="11" id="KW-0137">Centromere</keyword>
<dbReference type="PANTHER" id="PTHR21650:SF2">
    <property type="entry name" value="KINETOCHORE PROTEIN NUF2"/>
    <property type="match status" value="1"/>
</dbReference>
<dbReference type="GO" id="GO:0051301">
    <property type="term" value="P:cell division"/>
    <property type="evidence" value="ECO:0007669"/>
    <property type="project" value="UniProtKB-KW"/>
</dbReference>
<evidence type="ECO:0000256" key="5">
    <source>
        <dbReference type="ARBA" id="ARBA00022618"/>
    </source>
</evidence>
<dbReference type="InterPro" id="IPR005549">
    <property type="entry name" value="Kinetochore_Nuf2_N"/>
</dbReference>
<evidence type="ECO:0000256" key="9">
    <source>
        <dbReference type="ARBA" id="ARBA00023242"/>
    </source>
</evidence>
<dbReference type="InterPro" id="IPR041112">
    <property type="entry name" value="Nuf2_DHR10-like"/>
</dbReference>
<evidence type="ECO:0000313" key="15">
    <source>
        <dbReference type="EMBL" id="KAJ3177886.1"/>
    </source>
</evidence>
<keyword evidence="8 12" id="KW-0175">Coiled coil</keyword>
<dbReference type="PANTHER" id="PTHR21650">
    <property type="entry name" value="MEMBRALIN/KINETOCHORE PROTEIN NUF2"/>
    <property type="match status" value="1"/>
</dbReference>
<name>A0AAD5XQ52_9FUNG</name>
<evidence type="ECO:0000256" key="1">
    <source>
        <dbReference type="ARBA" id="ARBA00004123"/>
    </source>
</evidence>
<keyword evidence="10" id="KW-0131">Cell cycle</keyword>
<keyword evidence="4" id="KW-0158">Chromosome</keyword>
<keyword evidence="16" id="KW-1185">Reference proteome</keyword>
<evidence type="ECO:0000256" key="11">
    <source>
        <dbReference type="ARBA" id="ARBA00023328"/>
    </source>
</evidence>
<evidence type="ECO:0000259" key="13">
    <source>
        <dbReference type="Pfam" id="PF03800"/>
    </source>
</evidence>
<dbReference type="GO" id="GO:0031262">
    <property type="term" value="C:Ndc80 complex"/>
    <property type="evidence" value="ECO:0007669"/>
    <property type="project" value="InterPro"/>
</dbReference>
<protein>
    <submittedName>
        <fullName evidence="15">Kinetochore-associated Ndc80 complex subunit nuf2</fullName>
    </submittedName>
</protein>
<evidence type="ECO:0000256" key="6">
    <source>
        <dbReference type="ARBA" id="ARBA00022776"/>
    </source>
</evidence>
<feature type="coiled-coil region" evidence="12">
    <location>
        <begin position="330"/>
        <end position="389"/>
    </location>
</feature>
<evidence type="ECO:0000256" key="12">
    <source>
        <dbReference type="SAM" id="Coils"/>
    </source>
</evidence>
<dbReference type="GO" id="GO:0051383">
    <property type="term" value="P:kinetochore organization"/>
    <property type="evidence" value="ECO:0007669"/>
    <property type="project" value="TreeGrafter"/>
</dbReference>
<dbReference type="Proteomes" id="UP001212152">
    <property type="component" value="Unassembled WGS sequence"/>
</dbReference>
<evidence type="ECO:0000256" key="7">
    <source>
        <dbReference type="ARBA" id="ARBA00022838"/>
    </source>
</evidence>
<proteinExistence type="inferred from homology"/>
<evidence type="ECO:0000313" key="16">
    <source>
        <dbReference type="Proteomes" id="UP001212152"/>
    </source>
</evidence>
<comment type="subcellular location">
    <subcellularLocation>
        <location evidence="2">Chromosome</location>
        <location evidence="2">Centromere</location>
        <location evidence="2">Kinetochore</location>
    </subcellularLocation>
    <subcellularLocation>
        <location evidence="1">Nucleus</location>
    </subcellularLocation>
</comment>
<feature type="coiled-coil region" evidence="12">
    <location>
        <begin position="152"/>
        <end position="235"/>
    </location>
</feature>
<comment type="similarity">
    <text evidence="3">Belongs to the NUF2 family.</text>
</comment>
<dbReference type="EMBL" id="JADGJQ010000030">
    <property type="protein sequence ID" value="KAJ3177886.1"/>
    <property type="molecule type" value="Genomic_DNA"/>
</dbReference>
<feature type="domain" description="Nuf2 DHR10-like" evidence="14">
    <location>
        <begin position="258"/>
        <end position="374"/>
    </location>
</feature>
<feature type="domain" description="Kinetochore protein Nuf2 N-terminal" evidence="13">
    <location>
        <begin position="10"/>
        <end position="144"/>
    </location>
</feature>
<dbReference type="Gene3D" id="1.10.418.60">
    <property type="entry name" value="Ncd80 complex, Nuf2 subunit"/>
    <property type="match status" value="1"/>
</dbReference>
<keyword evidence="9" id="KW-0539">Nucleus</keyword>
<evidence type="ECO:0000256" key="3">
    <source>
        <dbReference type="ARBA" id="ARBA00005498"/>
    </source>
</evidence>
<dbReference type="GO" id="GO:0045132">
    <property type="term" value="P:meiotic chromosome segregation"/>
    <property type="evidence" value="ECO:0007669"/>
    <property type="project" value="TreeGrafter"/>
</dbReference>
<organism evidence="15 16">
    <name type="scientific">Geranomyces variabilis</name>
    <dbReference type="NCBI Taxonomy" id="109894"/>
    <lineage>
        <taxon>Eukaryota</taxon>
        <taxon>Fungi</taxon>
        <taxon>Fungi incertae sedis</taxon>
        <taxon>Chytridiomycota</taxon>
        <taxon>Chytridiomycota incertae sedis</taxon>
        <taxon>Chytridiomycetes</taxon>
        <taxon>Spizellomycetales</taxon>
        <taxon>Powellomycetaceae</taxon>
        <taxon>Geranomyces</taxon>
    </lineage>
</organism>
<evidence type="ECO:0000256" key="4">
    <source>
        <dbReference type="ARBA" id="ARBA00022454"/>
    </source>
</evidence>
<evidence type="ECO:0000256" key="8">
    <source>
        <dbReference type="ARBA" id="ARBA00023054"/>
    </source>
</evidence>
<sequence length="448" mass="51868">MDYAQRTGLTFPILKPSELVRCMADVGIPFSEEDVSKPTTQRLLAVYEHFTKLILGVTRASFAVPSFNVQQALEYPELHQDALSFMGFYQQLRRLMKEVCVQDFSMRDLLRPEPPRVRRCLSGLVNFAKFREQRIDTFQRSKEKHRDTILEIARMDQENRELSERVNVLRLERAEQEPAVRELRERNSKWEADLRELQRQQAALTANVDRQKKEKAELSDALTKTQMTIMNLKQDCARIKSRIVQSPEKLKASIAEMSDSLTSDKATVMATEKRARELQAKIDMMSSIEQDIRGCLNLMTECEAEKKKAEAASAKVILDKENLDKRRADSNELEFREEQLKRQLTGANDKIARLEKHQTVKENAMFAKLTRLKEEFRLASIEKAQCQERTDQNSKVIIEMESKAAELRMQESVDAAGLEDMILKLETHVLAYQATLEKAIHVDLWQKM</sequence>
<dbReference type="Pfam" id="PF03800">
    <property type="entry name" value="Nuf2"/>
    <property type="match status" value="1"/>
</dbReference>
<reference evidence="15" key="1">
    <citation type="submission" date="2020-05" db="EMBL/GenBank/DDBJ databases">
        <title>Phylogenomic resolution of chytrid fungi.</title>
        <authorList>
            <person name="Stajich J.E."/>
            <person name="Amses K."/>
            <person name="Simmons R."/>
            <person name="Seto K."/>
            <person name="Myers J."/>
            <person name="Bonds A."/>
            <person name="Quandt C.A."/>
            <person name="Barry K."/>
            <person name="Liu P."/>
            <person name="Grigoriev I."/>
            <person name="Longcore J.E."/>
            <person name="James T.Y."/>
        </authorList>
    </citation>
    <scope>NUCLEOTIDE SEQUENCE</scope>
    <source>
        <strain evidence="15">JEL0379</strain>
    </source>
</reference>
<accession>A0AAD5XQ52</accession>
<dbReference type="GO" id="GO:0044877">
    <property type="term" value="F:protein-containing complex binding"/>
    <property type="evidence" value="ECO:0007669"/>
    <property type="project" value="TreeGrafter"/>
</dbReference>